<dbReference type="SMART" id="SM00327">
    <property type="entry name" value="VWA"/>
    <property type="match status" value="1"/>
</dbReference>
<feature type="compositionally biased region" description="Basic and acidic residues" evidence="2">
    <location>
        <begin position="562"/>
        <end position="582"/>
    </location>
</feature>
<dbReference type="PANTHER" id="PTHR22550:SF14">
    <property type="entry name" value="VWFA DOMAIN-CONTAINING PROTEIN"/>
    <property type="match status" value="1"/>
</dbReference>
<dbReference type="RefSeq" id="WP_420904395.1">
    <property type="nucleotide sequence ID" value="NZ_BAAFGK010000004.1"/>
</dbReference>
<feature type="transmembrane region" description="Helical" evidence="3">
    <location>
        <begin position="66"/>
        <end position="83"/>
    </location>
</feature>
<dbReference type="Pfam" id="PF00515">
    <property type="entry name" value="TPR_1"/>
    <property type="match status" value="1"/>
</dbReference>
<evidence type="ECO:0000259" key="4">
    <source>
        <dbReference type="PROSITE" id="PS50234"/>
    </source>
</evidence>
<dbReference type="InterPro" id="IPR036465">
    <property type="entry name" value="vWFA_dom_sf"/>
</dbReference>
<keyword evidence="3" id="KW-0812">Transmembrane</keyword>
<feature type="repeat" description="TPR" evidence="1">
    <location>
        <begin position="408"/>
        <end position="441"/>
    </location>
</feature>
<feature type="compositionally biased region" description="Basic and acidic residues" evidence="2">
    <location>
        <begin position="497"/>
        <end position="539"/>
    </location>
</feature>
<dbReference type="Pfam" id="PF13519">
    <property type="entry name" value="VWA_2"/>
    <property type="match status" value="1"/>
</dbReference>
<gene>
    <name evidence="5" type="ORF">SIID45300_00982</name>
</gene>
<evidence type="ECO:0000256" key="2">
    <source>
        <dbReference type="SAM" id="MobiDB-lite"/>
    </source>
</evidence>
<feature type="transmembrane region" description="Helical" evidence="3">
    <location>
        <begin position="6"/>
        <end position="27"/>
    </location>
</feature>
<dbReference type="Gene3D" id="1.25.40.10">
    <property type="entry name" value="Tetratricopeptide repeat domain"/>
    <property type="match status" value="1"/>
</dbReference>
<organism evidence="5 6">
    <name type="scientific">Candidatus Magnetaquiglobus chichijimensis</name>
    <dbReference type="NCBI Taxonomy" id="3141448"/>
    <lineage>
        <taxon>Bacteria</taxon>
        <taxon>Pseudomonadati</taxon>
        <taxon>Pseudomonadota</taxon>
        <taxon>Magnetococcia</taxon>
        <taxon>Magnetococcales</taxon>
        <taxon>Candidatus Magnetaquicoccaceae</taxon>
        <taxon>Candidatus Magnetaquiglobus</taxon>
    </lineage>
</organism>
<sequence length="609" mass="67284">MIESFHWLRPAWLIALLALLPFVWLVARTNRSDRTSDWEKVCDPHLLPRLLTTPAVTRTARGLPRLLLVAALLAILALAGPAWRKLPQPLFQKQDALVVALDLSLSMDAGDLAPSRLERARLKIADLLKRRREGSTALIAYAGDAFLVSPLTTDTETIRAQLPALTTEIMPLLGSRPELALHLAGKLLQQSGVARGEILLITDGDLSGATLEQTRKLTDAGRRLSVLAVGTPEGAPIRLKRGGFLQDSQGGIVVPRLEEPPLRELARLGKGRFTRLTADDADLDQLLADETTDETDPAHAGSGVGMADLWHEEGPWLLLLALPLAALGFRRGVLGVACGMLLWPATGEAIDWESLWKRPDQQGMERLQAGEPSEAAQRFVDPAWKGSALYRAGRFEEAERAFQAQSGAEGWYNRGNALARQERHEEAINAYEEAMKRDPNHADARHNLDLVRKVLDKKKQDPSEKNAPNGDQKEPGKTDEQPGAEQTTKEASQSRPEPGETRKGEPEQAADDPKGREEKKEKEGQESAEPREAETREQARTGQPSQGKEDPSDPTMAASDARPNDADEARQADEQWLRRIPDDPGGLLRRKFLYQYQRQGQSRPEGHPW</sequence>
<evidence type="ECO:0000313" key="6">
    <source>
        <dbReference type="Proteomes" id="UP001628193"/>
    </source>
</evidence>
<dbReference type="Proteomes" id="UP001628193">
    <property type="component" value="Unassembled WGS sequence"/>
</dbReference>
<dbReference type="PROSITE" id="PS50005">
    <property type="entry name" value="TPR"/>
    <property type="match status" value="1"/>
</dbReference>
<dbReference type="SMART" id="SM00028">
    <property type="entry name" value="TPR"/>
    <property type="match status" value="1"/>
</dbReference>
<dbReference type="Gene3D" id="3.40.50.410">
    <property type="entry name" value="von Willebrand factor, type A domain"/>
    <property type="match status" value="1"/>
</dbReference>
<evidence type="ECO:0000256" key="3">
    <source>
        <dbReference type="SAM" id="Phobius"/>
    </source>
</evidence>
<protein>
    <recommendedName>
        <fullName evidence="4">VWFA domain-containing protein</fullName>
    </recommendedName>
</protein>
<dbReference type="PROSITE" id="PS50234">
    <property type="entry name" value="VWFA"/>
    <property type="match status" value="1"/>
</dbReference>
<feature type="domain" description="VWFA" evidence="4">
    <location>
        <begin position="96"/>
        <end position="291"/>
    </location>
</feature>
<evidence type="ECO:0000313" key="5">
    <source>
        <dbReference type="EMBL" id="GAB0056674.1"/>
    </source>
</evidence>
<keyword evidence="3" id="KW-0472">Membrane</keyword>
<comment type="caution">
    <text evidence="5">The sequence shown here is derived from an EMBL/GenBank/DDBJ whole genome shotgun (WGS) entry which is preliminary data.</text>
</comment>
<keyword evidence="3" id="KW-1133">Transmembrane helix</keyword>
<reference evidence="5 6" key="2">
    <citation type="submission" date="2024-09" db="EMBL/GenBank/DDBJ databases">
        <title>Draft genome sequence of Candidatus Magnetaquicoccaceae bacterium FCR-1.</title>
        <authorList>
            <person name="Shimoshige H."/>
            <person name="Shimamura S."/>
            <person name="Taoka A."/>
            <person name="Kobayashi H."/>
            <person name="Maekawa T."/>
        </authorList>
    </citation>
    <scope>NUCLEOTIDE SEQUENCE [LARGE SCALE GENOMIC DNA]</scope>
    <source>
        <strain evidence="5 6">FCR-1</strain>
    </source>
</reference>
<feature type="compositionally biased region" description="Basic and acidic residues" evidence="2">
    <location>
        <begin position="471"/>
        <end position="480"/>
    </location>
</feature>
<dbReference type="SUPFAM" id="SSF48452">
    <property type="entry name" value="TPR-like"/>
    <property type="match status" value="1"/>
</dbReference>
<feature type="compositionally biased region" description="Polar residues" evidence="2">
    <location>
        <begin position="484"/>
        <end position="495"/>
    </location>
</feature>
<dbReference type="InterPro" id="IPR002035">
    <property type="entry name" value="VWF_A"/>
</dbReference>
<feature type="region of interest" description="Disordered" evidence="2">
    <location>
        <begin position="456"/>
        <end position="587"/>
    </location>
</feature>
<accession>A0ABQ0C719</accession>
<reference evidence="5 6" key="1">
    <citation type="submission" date="2024-05" db="EMBL/GenBank/DDBJ databases">
        <authorList>
            <consortium name="Candidatus Magnetaquicoccaceae bacterium FCR-1 genome sequencing consortium"/>
            <person name="Shimoshige H."/>
            <person name="Shimamura S."/>
            <person name="Taoka A."/>
            <person name="Kobayashi H."/>
            <person name="Maekawa T."/>
        </authorList>
    </citation>
    <scope>NUCLEOTIDE SEQUENCE [LARGE SCALE GENOMIC DNA]</scope>
    <source>
        <strain evidence="5 6">FCR-1</strain>
    </source>
</reference>
<proteinExistence type="predicted"/>
<dbReference type="PANTHER" id="PTHR22550">
    <property type="entry name" value="SPORE GERMINATION PROTEIN"/>
    <property type="match status" value="1"/>
</dbReference>
<dbReference type="PROSITE" id="PS50293">
    <property type="entry name" value="TPR_REGION"/>
    <property type="match status" value="1"/>
</dbReference>
<evidence type="ECO:0000256" key="1">
    <source>
        <dbReference type="PROSITE-ProRule" id="PRU00339"/>
    </source>
</evidence>
<keyword evidence="6" id="KW-1185">Reference proteome</keyword>
<name>A0ABQ0C719_9PROT</name>
<dbReference type="SUPFAM" id="SSF53300">
    <property type="entry name" value="vWA-like"/>
    <property type="match status" value="1"/>
</dbReference>
<dbReference type="InterPro" id="IPR050768">
    <property type="entry name" value="UPF0353/GerABKA_families"/>
</dbReference>
<keyword evidence="1" id="KW-0802">TPR repeat</keyword>
<dbReference type="InterPro" id="IPR019734">
    <property type="entry name" value="TPR_rpt"/>
</dbReference>
<dbReference type="InterPro" id="IPR011990">
    <property type="entry name" value="TPR-like_helical_dom_sf"/>
</dbReference>
<dbReference type="EMBL" id="BAAFGK010000004">
    <property type="protein sequence ID" value="GAB0056674.1"/>
    <property type="molecule type" value="Genomic_DNA"/>
</dbReference>